<dbReference type="Proteomes" id="UP001144978">
    <property type="component" value="Unassembled WGS sequence"/>
</dbReference>
<keyword evidence="2" id="KW-1185">Reference proteome</keyword>
<evidence type="ECO:0000313" key="2">
    <source>
        <dbReference type="Proteomes" id="UP001144978"/>
    </source>
</evidence>
<name>A0ACC1PBL9_9APHY</name>
<accession>A0ACC1PBL9</accession>
<sequence length="131" mass="14430">MDSGRVAVLALAAQDSEDIRPLRPSLLFGTLAPRIPSVFGEPLAVPSSATCLPLTLSISSSTGRIVSMVLRSSCVKHTELRMVLARLWLRRSRSGEQSQLQVLIPFFGNSLYGLYRRLDAEHDHLGTRPNM</sequence>
<proteinExistence type="predicted"/>
<dbReference type="EMBL" id="JANSHE010002735">
    <property type="protein sequence ID" value="KAJ2989782.1"/>
    <property type="molecule type" value="Genomic_DNA"/>
</dbReference>
<comment type="caution">
    <text evidence="1">The sequence shown here is derived from an EMBL/GenBank/DDBJ whole genome shotgun (WGS) entry which is preliminary data.</text>
</comment>
<gene>
    <name evidence="1" type="ORF">NUW54_g8671</name>
</gene>
<protein>
    <submittedName>
        <fullName evidence="1">Uncharacterized protein</fullName>
    </submittedName>
</protein>
<evidence type="ECO:0000313" key="1">
    <source>
        <dbReference type="EMBL" id="KAJ2989782.1"/>
    </source>
</evidence>
<reference evidence="1" key="1">
    <citation type="submission" date="2022-08" db="EMBL/GenBank/DDBJ databases">
        <title>Genome Sequence of Pycnoporus sanguineus.</title>
        <authorList>
            <person name="Buettner E."/>
        </authorList>
    </citation>
    <scope>NUCLEOTIDE SEQUENCE</scope>
    <source>
        <strain evidence="1">CG-C14</strain>
    </source>
</reference>
<organism evidence="1 2">
    <name type="scientific">Trametes sanguinea</name>
    <dbReference type="NCBI Taxonomy" id="158606"/>
    <lineage>
        <taxon>Eukaryota</taxon>
        <taxon>Fungi</taxon>
        <taxon>Dikarya</taxon>
        <taxon>Basidiomycota</taxon>
        <taxon>Agaricomycotina</taxon>
        <taxon>Agaricomycetes</taxon>
        <taxon>Polyporales</taxon>
        <taxon>Polyporaceae</taxon>
        <taxon>Trametes</taxon>
    </lineage>
</organism>